<reference evidence="2 3" key="1">
    <citation type="submission" date="2020-10" db="EMBL/GenBank/DDBJ databases">
        <authorList>
            <person name="Castelo-Branco R."/>
            <person name="Eusebio N."/>
            <person name="Adriana R."/>
            <person name="Vieira A."/>
            <person name="Brugerolle De Fraissinette N."/>
            <person name="Rezende De Castro R."/>
            <person name="Schneider M.P."/>
            <person name="Vasconcelos V."/>
            <person name="Leao P.N."/>
        </authorList>
    </citation>
    <scope>NUCLEOTIDE SEQUENCE [LARGE SCALE GENOMIC DNA]</scope>
    <source>
        <strain evidence="2 3">LEGE 00031</strain>
    </source>
</reference>
<evidence type="ECO:0000313" key="3">
    <source>
        <dbReference type="Proteomes" id="UP000658720"/>
    </source>
</evidence>
<evidence type="ECO:0000256" key="1">
    <source>
        <dbReference type="SAM" id="Phobius"/>
    </source>
</evidence>
<protein>
    <submittedName>
        <fullName evidence="2">Uncharacterized protein</fullName>
    </submittedName>
</protein>
<gene>
    <name evidence="2" type="ORF">IQ217_07995</name>
</gene>
<keyword evidence="1" id="KW-0812">Transmembrane</keyword>
<keyword evidence="1" id="KW-0472">Membrane</keyword>
<organism evidence="2 3">
    <name type="scientific">Synechocystis salina LEGE 00031</name>
    <dbReference type="NCBI Taxonomy" id="1828736"/>
    <lineage>
        <taxon>Bacteria</taxon>
        <taxon>Bacillati</taxon>
        <taxon>Cyanobacteriota</taxon>
        <taxon>Cyanophyceae</taxon>
        <taxon>Synechococcales</taxon>
        <taxon>Merismopediaceae</taxon>
        <taxon>Synechocystis</taxon>
    </lineage>
</organism>
<accession>A0ABR9VU90</accession>
<feature type="transmembrane region" description="Helical" evidence="1">
    <location>
        <begin position="177"/>
        <end position="199"/>
    </location>
</feature>
<keyword evidence="3" id="KW-1185">Reference proteome</keyword>
<feature type="transmembrane region" description="Helical" evidence="1">
    <location>
        <begin position="43"/>
        <end position="63"/>
    </location>
</feature>
<dbReference type="EMBL" id="JADEVV010000018">
    <property type="protein sequence ID" value="MBE9253791.1"/>
    <property type="molecule type" value="Genomic_DNA"/>
</dbReference>
<dbReference type="RefSeq" id="WP_194019537.1">
    <property type="nucleotide sequence ID" value="NZ_JADEVV010000018.1"/>
</dbReference>
<name>A0ABR9VU90_9SYNC</name>
<keyword evidence="1" id="KW-1133">Transmembrane helix</keyword>
<comment type="caution">
    <text evidence="2">The sequence shown here is derived from an EMBL/GenBank/DDBJ whole genome shotgun (WGS) entry which is preliminary data.</text>
</comment>
<feature type="transmembrane region" description="Helical" evidence="1">
    <location>
        <begin position="70"/>
        <end position="92"/>
    </location>
</feature>
<dbReference type="Proteomes" id="UP000658720">
    <property type="component" value="Unassembled WGS sequence"/>
</dbReference>
<feature type="transmembrane region" description="Helical" evidence="1">
    <location>
        <begin position="20"/>
        <end position="37"/>
    </location>
</feature>
<proteinExistence type="predicted"/>
<feature type="transmembrane region" description="Helical" evidence="1">
    <location>
        <begin position="107"/>
        <end position="130"/>
    </location>
</feature>
<feature type="transmembrane region" description="Helical" evidence="1">
    <location>
        <begin position="142"/>
        <end position="165"/>
    </location>
</feature>
<evidence type="ECO:0000313" key="2">
    <source>
        <dbReference type="EMBL" id="MBE9253791.1"/>
    </source>
</evidence>
<sequence>MMQHEKQDETRRLAIAPRLWLWWTLATTIAGAIVGALEESGFQFIATIFFTGLFIGAAQWLVLRQYIPKAFWWIVVSTLGWTFGRVLVSYYISLFDPLIQFLNTLGAWYVFWMSLVIQPIVMAIFGAAQFPILRRFVRKAHWWILVSALGGALEGASGSTVGYILQPRLLPAPLPTALIYGSGWLGYGIVTGICLQWLLRHQPR</sequence>